<protein>
    <submittedName>
        <fullName evidence="1">Uncharacterized protein</fullName>
    </submittedName>
</protein>
<evidence type="ECO:0000313" key="2">
    <source>
        <dbReference type="Proteomes" id="UP000738349"/>
    </source>
</evidence>
<proteinExistence type="predicted"/>
<accession>A0A9P9D7P2</accession>
<reference evidence="1" key="1">
    <citation type="journal article" date="2021" name="Nat. Commun.">
        <title>Genetic determinants of endophytism in the Arabidopsis root mycobiome.</title>
        <authorList>
            <person name="Mesny F."/>
            <person name="Miyauchi S."/>
            <person name="Thiergart T."/>
            <person name="Pickel B."/>
            <person name="Atanasova L."/>
            <person name="Karlsson M."/>
            <person name="Huettel B."/>
            <person name="Barry K.W."/>
            <person name="Haridas S."/>
            <person name="Chen C."/>
            <person name="Bauer D."/>
            <person name="Andreopoulos W."/>
            <person name="Pangilinan J."/>
            <person name="LaButti K."/>
            <person name="Riley R."/>
            <person name="Lipzen A."/>
            <person name="Clum A."/>
            <person name="Drula E."/>
            <person name="Henrissat B."/>
            <person name="Kohler A."/>
            <person name="Grigoriev I.V."/>
            <person name="Martin F.M."/>
            <person name="Hacquard S."/>
        </authorList>
    </citation>
    <scope>NUCLEOTIDE SEQUENCE</scope>
    <source>
        <strain evidence="1">MPI-CAGE-AT-0147</strain>
    </source>
</reference>
<dbReference type="EMBL" id="JAGMUV010000033">
    <property type="protein sequence ID" value="KAH7114114.1"/>
    <property type="molecule type" value="Genomic_DNA"/>
</dbReference>
<dbReference type="Proteomes" id="UP000738349">
    <property type="component" value="Unassembled WGS sequence"/>
</dbReference>
<sequence length="245" mass="28173">MSNNYDIPGLNQAVTQDDILHSRERHNNLPNDSALHTPEKRHRIALDRMFKKHGVGNIYAVHGLHKHFDLEEGHHLVGHIESYQQRNYRWTRALPNNSLDPNNLHGHIFQLTPDNKLCAYEYQVGPLPDAPHDHNAFISEFSDYLGLHKLDSILGLEVLIPQFQGKKVEIVLYGHQMLLCDRELMKERDSSTVTAWLSHPQSNELTDGVHYVIQGDKHETFNKGAPWPDLKSIIEKLQQANFLGH</sequence>
<name>A0A9P9D7P2_9HYPO</name>
<gene>
    <name evidence="1" type="ORF">EDB81DRAFT_893361</name>
</gene>
<organism evidence="1 2">
    <name type="scientific">Dactylonectria macrodidyma</name>
    <dbReference type="NCBI Taxonomy" id="307937"/>
    <lineage>
        <taxon>Eukaryota</taxon>
        <taxon>Fungi</taxon>
        <taxon>Dikarya</taxon>
        <taxon>Ascomycota</taxon>
        <taxon>Pezizomycotina</taxon>
        <taxon>Sordariomycetes</taxon>
        <taxon>Hypocreomycetidae</taxon>
        <taxon>Hypocreales</taxon>
        <taxon>Nectriaceae</taxon>
        <taxon>Dactylonectria</taxon>
    </lineage>
</organism>
<evidence type="ECO:0000313" key="1">
    <source>
        <dbReference type="EMBL" id="KAH7114114.1"/>
    </source>
</evidence>
<dbReference type="AlphaFoldDB" id="A0A9P9D7P2"/>
<keyword evidence="2" id="KW-1185">Reference proteome</keyword>
<comment type="caution">
    <text evidence="1">The sequence shown here is derived from an EMBL/GenBank/DDBJ whole genome shotgun (WGS) entry which is preliminary data.</text>
</comment>
<dbReference type="OrthoDB" id="2322999at2759"/>